<dbReference type="PIRSF" id="PIRSF001365">
    <property type="entry name" value="DHDPS"/>
    <property type="match status" value="1"/>
</dbReference>
<reference evidence="6 7" key="1">
    <citation type="submission" date="2017-08" db="EMBL/GenBank/DDBJ databases">
        <title>Analysis of Fusobacterium persistence and antibiotic response in human colorectal.</title>
        <authorList>
            <person name="Bullman S."/>
        </authorList>
    </citation>
    <scope>NUCLEOTIDE SEQUENCE [LARGE SCALE GENOMIC DNA]</scope>
    <source>
        <strain evidence="6 7">P2_CP</strain>
    </source>
</reference>
<dbReference type="SUPFAM" id="SSF51569">
    <property type="entry name" value="Aldolase"/>
    <property type="match status" value="1"/>
</dbReference>
<dbReference type="GO" id="GO:0008747">
    <property type="term" value="F:N-acetylneuraminate lyase activity"/>
    <property type="evidence" value="ECO:0007669"/>
    <property type="project" value="TreeGrafter"/>
</dbReference>
<dbReference type="InterPro" id="IPR002220">
    <property type="entry name" value="DapA-like"/>
</dbReference>
<comment type="similarity">
    <text evidence="3">Belongs to the DapA family.</text>
</comment>
<keyword evidence="2" id="KW-0704">Schiff base</keyword>
<dbReference type="SMART" id="SM01130">
    <property type="entry name" value="DHDPS"/>
    <property type="match status" value="1"/>
</dbReference>
<keyword evidence="1 3" id="KW-0456">Lyase</keyword>
<evidence type="ECO:0000256" key="1">
    <source>
        <dbReference type="ARBA" id="ARBA00023239"/>
    </source>
</evidence>
<dbReference type="RefSeq" id="WP_158409908.1">
    <property type="nucleotide sequence ID" value="NZ_CP056023.1"/>
</dbReference>
<protein>
    <submittedName>
        <fullName evidence="6">Dihydrodipicolinate synthase family protein</fullName>
    </submittedName>
</protein>
<evidence type="ECO:0000256" key="4">
    <source>
        <dbReference type="PIRSR" id="PIRSR001365-1"/>
    </source>
</evidence>
<dbReference type="AlphaFoldDB" id="A0A2G9FIC1"/>
<accession>A0A2G9FIC1</accession>
<feature type="binding site" evidence="5">
    <location>
        <position position="46"/>
    </location>
    <ligand>
        <name>pyruvate</name>
        <dbReference type="ChEBI" id="CHEBI:15361"/>
    </ligand>
</feature>
<feature type="active site" description="Proton donor/acceptor" evidence="4">
    <location>
        <position position="134"/>
    </location>
</feature>
<dbReference type="Gene3D" id="3.20.20.70">
    <property type="entry name" value="Aldolase class I"/>
    <property type="match status" value="1"/>
</dbReference>
<feature type="active site" description="Schiff-base intermediate with substrate" evidence="4">
    <location>
        <position position="163"/>
    </location>
</feature>
<name>A0A2G9FIC1_9FUSO</name>
<evidence type="ECO:0000256" key="2">
    <source>
        <dbReference type="ARBA" id="ARBA00023270"/>
    </source>
</evidence>
<dbReference type="GO" id="GO:0019262">
    <property type="term" value="P:N-acetylneuraminate catabolic process"/>
    <property type="evidence" value="ECO:0007669"/>
    <property type="project" value="TreeGrafter"/>
</dbReference>
<dbReference type="InterPro" id="IPR020624">
    <property type="entry name" value="Schiff_base-form_aldolases_CS"/>
</dbReference>
<dbReference type="EMBL" id="NPND01000006">
    <property type="protein sequence ID" value="PIM92915.1"/>
    <property type="molecule type" value="Genomic_DNA"/>
</dbReference>
<comment type="caution">
    <text evidence="6">The sequence shown here is derived from an EMBL/GenBank/DDBJ whole genome shotgun (WGS) entry which is preliminary data.</text>
</comment>
<evidence type="ECO:0000313" key="7">
    <source>
        <dbReference type="Proteomes" id="UP000230719"/>
    </source>
</evidence>
<proteinExistence type="inferred from homology"/>
<dbReference type="PROSITE" id="PS00665">
    <property type="entry name" value="DHDPS_1"/>
    <property type="match status" value="1"/>
</dbReference>
<dbReference type="CDD" id="cd00408">
    <property type="entry name" value="DHDPS-like"/>
    <property type="match status" value="1"/>
</dbReference>
<dbReference type="Proteomes" id="UP000230719">
    <property type="component" value="Unassembled WGS sequence"/>
</dbReference>
<sequence length="302" mass="34665">MKSLKFLTPVVTVFTKEGKLDHEGNIRVWEHLIQNGIDGIVLLGSTGEFFSINMEEKRELIDLAIKHINRRVKLYVGTGCMQMEDTINLSNYALKKGVDAVMIIGPYYFALSPESIEFYYNEVAKKINGDIYIYNFPERTGYDITAELTLNLLKKNKNIVGFKDTVDQMGHTRKLITTIKKEFPNFEIFSGYDENFTHIALSGGTGCIGALSNLYPDIFSKWKFAIENNDIKKISEIQRIVDKLMEIYDIGKPFIPTLKKAMKLRGIDIEEYCIEPFVKSTAEEVIKIKKIIKEIEEDFNKI</sequence>
<dbReference type="Pfam" id="PF00701">
    <property type="entry name" value="DHDPS"/>
    <property type="match status" value="1"/>
</dbReference>
<dbReference type="InterPro" id="IPR013785">
    <property type="entry name" value="Aldolase_TIM"/>
</dbReference>
<organism evidence="6 7">
    <name type="scientific">Fusobacterium animalis</name>
    <dbReference type="NCBI Taxonomy" id="76859"/>
    <lineage>
        <taxon>Bacteria</taxon>
        <taxon>Fusobacteriati</taxon>
        <taxon>Fusobacteriota</taxon>
        <taxon>Fusobacteriia</taxon>
        <taxon>Fusobacteriales</taxon>
        <taxon>Fusobacteriaceae</taxon>
        <taxon>Fusobacterium</taxon>
    </lineage>
</organism>
<dbReference type="InterPro" id="IPR020625">
    <property type="entry name" value="Schiff_base-form_aldolases_AS"/>
</dbReference>
<dbReference type="GO" id="GO:0005829">
    <property type="term" value="C:cytosol"/>
    <property type="evidence" value="ECO:0007669"/>
    <property type="project" value="TreeGrafter"/>
</dbReference>
<gene>
    <name evidence="6" type="ORF">CI114_02935</name>
</gene>
<feature type="binding site" evidence="5">
    <location>
        <position position="208"/>
    </location>
    <ligand>
        <name>pyruvate</name>
        <dbReference type="ChEBI" id="CHEBI:15361"/>
    </ligand>
</feature>
<dbReference type="PRINTS" id="PR00146">
    <property type="entry name" value="DHPICSNTHASE"/>
</dbReference>
<dbReference type="PANTHER" id="PTHR42849">
    <property type="entry name" value="N-ACETYLNEURAMINATE LYASE"/>
    <property type="match status" value="1"/>
</dbReference>
<dbReference type="PROSITE" id="PS00666">
    <property type="entry name" value="DHDPS_2"/>
    <property type="match status" value="1"/>
</dbReference>
<evidence type="ECO:0000256" key="5">
    <source>
        <dbReference type="PIRSR" id="PIRSR001365-2"/>
    </source>
</evidence>
<dbReference type="PANTHER" id="PTHR42849:SF1">
    <property type="entry name" value="N-ACETYLNEURAMINATE LYASE"/>
    <property type="match status" value="1"/>
</dbReference>
<evidence type="ECO:0000256" key="3">
    <source>
        <dbReference type="PIRNR" id="PIRNR001365"/>
    </source>
</evidence>
<evidence type="ECO:0000313" key="6">
    <source>
        <dbReference type="EMBL" id="PIM92915.1"/>
    </source>
</evidence>